<reference evidence="1" key="1">
    <citation type="submission" date="2023-10" db="EMBL/GenBank/DDBJ databases">
        <authorList>
            <person name="Chen Y."/>
            <person name="Shah S."/>
            <person name="Dougan E. K."/>
            <person name="Thang M."/>
            <person name="Chan C."/>
        </authorList>
    </citation>
    <scope>NUCLEOTIDE SEQUENCE [LARGE SCALE GENOMIC DNA]</scope>
</reference>
<organism evidence="1 2">
    <name type="scientific">Prorocentrum cordatum</name>
    <dbReference type="NCBI Taxonomy" id="2364126"/>
    <lineage>
        <taxon>Eukaryota</taxon>
        <taxon>Sar</taxon>
        <taxon>Alveolata</taxon>
        <taxon>Dinophyceae</taxon>
        <taxon>Prorocentrales</taxon>
        <taxon>Prorocentraceae</taxon>
        <taxon>Prorocentrum</taxon>
    </lineage>
</organism>
<gene>
    <name evidence="1" type="ORF">PCOR1329_LOCUS35341</name>
</gene>
<keyword evidence="2" id="KW-1185">Reference proteome</keyword>
<sequence>MGEFAVGSRQETPFSIHHRNEVLRAGLGAAGGGGGQASAALLLSALGLRLVSSHGAYLRRSGEVEMPVDAWASYTGTGWRQPRGRLEMEW</sequence>
<protein>
    <submittedName>
        <fullName evidence="1">Uncharacterized protein</fullName>
    </submittedName>
</protein>
<proteinExistence type="predicted"/>
<dbReference type="EMBL" id="CAUYUJ010014317">
    <property type="protein sequence ID" value="CAK0839731.1"/>
    <property type="molecule type" value="Genomic_DNA"/>
</dbReference>
<accession>A0ABN9T567</accession>
<comment type="caution">
    <text evidence="1">The sequence shown here is derived from an EMBL/GenBank/DDBJ whole genome shotgun (WGS) entry which is preliminary data.</text>
</comment>
<name>A0ABN9T567_9DINO</name>
<evidence type="ECO:0000313" key="1">
    <source>
        <dbReference type="EMBL" id="CAK0839731.1"/>
    </source>
</evidence>
<dbReference type="Proteomes" id="UP001189429">
    <property type="component" value="Unassembled WGS sequence"/>
</dbReference>
<evidence type="ECO:0000313" key="2">
    <source>
        <dbReference type="Proteomes" id="UP001189429"/>
    </source>
</evidence>